<feature type="region of interest" description="Disordered" evidence="2">
    <location>
        <begin position="1"/>
        <end position="65"/>
    </location>
</feature>
<feature type="domain" description="Fibronectin type-III" evidence="4">
    <location>
        <begin position="1020"/>
        <end position="1131"/>
    </location>
</feature>
<protein>
    <recommendedName>
        <fullName evidence="4">Fibronectin type-III domain-containing protein</fullName>
    </recommendedName>
</protein>
<feature type="domain" description="Fibronectin type-III" evidence="4">
    <location>
        <begin position="403"/>
        <end position="499"/>
    </location>
</feature>
<dbReference type="SUPFAM" id="SSF49265">
    <property type="entry name" value="Fibronectin type III"/>
    <property type="match status" value="5"/>
</dbReference>
<name>A0A7S2W3H6_9STRA</name>
<dbReference type="Pfam" id="PF00041">
    <property type="entry name" value="fn3"/>
    <property type="match status" value="5"/>
</dbReference>
<evidence type="ECO:0000313" key="5">
    <source>
        <dbReference type="EMBL" id="CAD9664623.1"/>
    </source>
</evidence>
<feature type="domain" description="Fibronectin type-III" evidence="4">
    <location>
        <begin position="1138"/>
        <end position="1233"/>
    </location>
</feature>
<organism evidence="5">
    <name type="scientific">Mucochytrium quahogii</name>
    <dbReference type="NCBI Taxonomy" id="96639"/>
    <lineage>
        <taxon>Eukaryota</taxon>
        <taxon>Sar</taxon>
        <taxon>Stramenopiles</taxon>
        <taxon>Bigyra</taxon>
        <taxon>Labyrinthulomycetes</taxon>
        <taxon>Thraustochytrida</taxon>
        <taxon>Thraustochytriidae</taxon>
        <taxon>Mucochytrium</taxon>
    </lineage>
</organism>
<dbReference type="InterPro" id="IPR003961">
    <property type="entry name" value="FN3_dom"/>
</dbReference>
<dbReference type="EMBL" id="HBHK01001770">
    <property type="protein sequence ID" value="CAD9664623.1"/>
    <property type="molecule type" value="Transcribed_RNA"/>
</dbReference>
<evidence type="ECO:0000259" key="4">
    <source>
        <dbReference type="PROSITE" id="PS50853"/>
    </source>
</evidence>
<feature type="transmembrane region" description="Helical" evidence="3">
    <location>
        <begin position="1303"/>
        <end position="1322"/>
    </location>
</feature>
<feature type="domain" description="Fibronectin type-III" evidence="4">
    <location>
        <begin position="291"/>
        <end position="399"/>
    </location>
</feature>
<keyword evidence="3" id="KW-1133">Transmembrane helix</keyword>
<proteinExistence type="predicted"/>
<dbReference type="Gene3D" id="2.60.40.10">
    <property type="entry name" value="Immunoglobulins"/>
    <property type="match status" value="7"/>
</dbReference>
<evidence type="ECO:0000256" key="3">
    <source>
        <dbReference type="SAM" id="Phobius"/>
    </source>
</evidence>
<dbReference type="CDD" id="cd00063">
    <property type="entry name" value="FN3"/>
    <property type="match status" value="6"/>
</dbReference>
<keyword evidence="3" id="KW-0812">Transmembrane</keyword>
<feature type="domain" description="Fibronectin type-III" evidence="4">
    <location>
        <begin position="195"/>
        <end position="287"/>
    </location>
</feature>
<feature type="domain" description="Fibronectin type-III" evidence="4">
    <location>
        <begin position="905"/>
        <end position="1019"/>
    </location>
</feature>
<reference evidence="5" key="1">
    <citation type="submission" date="2021-01" db="EMBL/GenBank/DDBJ databases">
        <authorList>
            <person name="Corre E."/>
            <person name="Pelletier E."/>
            <person name="Niang G."/>
            <person name="Scheremetjew M."/>
            <person name="Finn R."/>
            <person name="Kale V."/>
            <person name="Holt S."/>
            <person name="Cochrane G."/>
            <person name="Meng A."/>
            <person name="Brown T."/>
            <person name="Cohen L."/>
        </authorList>
    </citation>
    <scope>NUCLEOTIDE SEQUENCE</scope>
    <source>
        <strain evidence="5">NY070348D</strain>
    </source>
</reference>
<dbReference type="SMART" id="SM00060">
    <property type="entry name" value="FN3"/>
    <property type="match status" value="8"/>
</dbReference>
<sequence length="1332" mass="146358">METKKEDKSDPVADVVPQQQQVAPGNNKPASNQQSEEQVGNGEDYGGDTSGEEDDEKEDTIPTSRFAIDPLELGLDDNLSAGECRCSSVIVGGSIESYSPKIKYALVAYVLQDESKEEVQRLDLDGVLMVDSEGNDSIAAFKVKVSGLQLGGLTYMFDIWATYKSTSYSYSGQSNFDGERKQACSISTMILAPSPPVNFLCVGRSKTGIKLRWQKPICDGGSKVVEYRAQQMDESGEYRDVYLGVERSLHLSKLCPGKSYTFRVVARNERYGDGDWTTPLTVSTMASTPSAPGVPTLVQGTSYPKKIHVEWTVPLENHGSPIKCYSLELFQVAGSNLGNGKHTRQGSADFKIVYNGKENICLIERGIIPFSKYTLRVRAENGVGWSPYSSPIEVRTLGMPPEPPSIPVAVCNNNGTVSVHWRAPNIVNGGPLKLFSLEYAIWDKADNSYPFQVVYTGTEKNCELTCLEPGGQYRLRVLASNEYGWSDHGPVRLFSVKPTVPSPLGEPPRIESIVSKDLQLAWNPAGETSRDTGGSLILGYSVMMRVAPQKLSSPKPRRMTHNTPVVTNRLGLQVITENNWAKYQESDMIQGTQKVNVGDTFEYLYPEDECYYVVEVLETKGPKSKIQYIEYPDNILWTPNSLLRPRLDIGDLCRALCLSQDGCDSSMEDAVVTSRTKFGYWVKFPEFVLPLQEVSASDIQPKTQVGMMQNQKNQFLDKNSDTSGESNKLEEVEMFSGSTWKEVFSGNGCNYTVCGLTVGVEYQATVLPFSAVGKAPLDSSPVLDHIKVGNKKPDAPPAPKILKIQGYIVTISLEPPGKLYGCALQGYHLAIADCREETLTSHKIAVIEGNYKNFIPLKAETNTYSFDIGKGATTVAFRYRAFTVAGNSPWSISVGATSDASLPDIPRDIQFTPVKSGVDSQSVEIRWKAPEWNGGKSILDYSIEVLSKSKLRSNLSPKNSAGGTRKKSKSYLKVVPGSVTSYIVQDLPAGGNLSVRVRARNEIGEGEFSEAKQFKIDACVPGMISNGVIQTSKAQNYVKFKWAPPVFDGGEPVIGYETEIMRIHSNEVRGIDKLNFEPGKTGVIQFHPSETTRATLKGLESGCEYVVRVRGVNSVGNGVFSPWAVVTTESRSTETLAVPINLRPVSIDPLQFCWDTPKELIGVPGIDFWLEVSTASNIKKDKNDYSCVYRGTENSYTFTNTLPDTTYKARVRAISKTGSSPFSGVCGIRTVPLEESTLVTHDVGTSTISTGVVPITPTAQSRSKDNANMDAPKEQAAQPVKLVKASHALKLRKMKWYKRYPKLGAVTFALIVVLIAFLSGYFDSARSMERRR</sequence>
<accession>A0A7S2W3H6</accession>
<dbReference type="PANTHER" id="PTHR13817">
    <property type="entry name" value="TITIN"/>
    <property type="match status" value="1"/>
</dbReference>
<feature type="compositionally biased region" description="Polar residues" evidence="2">
    <location>
        <begin position="28"/>
        <end position="38"/>
    </location>
</feature>
<feature type="region of interest" description="Disordered" evidence="2">
    <location>
        <begin position="1257"/>
        <end position="1276"/>
    </location>
</feature>
<evidence type="ECO:0000256" key="2">
    <source>
        <dbReference type="SAM" id="MobiDB-lite"/>
    </source>
</evidence>
<dbReference type="PROSITE" id="PS50853">
    <property type="entry name" value="FN3"/>
    <property type="match status" value="6"/>
</dbReference>
<keyword evidence="3" id="KW-0472">Membrane</keyword>
<evidence type="ECO:0000256" key="1">
    <source>
        <dbReference type="ARBA" id="ARBA00022737"/>
    </source>
</evidence>
<keyword evidence="1" id="KW-0677">Repeat</keyword>
<dbReference type="InterPro" id="IPR013783">
    <property type="entry name" value="Ig-like_fold"/>
</dbReference>
<dbReference type="InterPro" id="IPR050964">
    <property type="entry name" value="Striated_Muscle_Regulatory"/>
</dbReference>
<feature type="compositionally biased region" description="Basic and acidic residues" evidence="2">
    <location>
        <begin position="1"/>
        <end position="11"/>
    </location>
</feature>
<gene>
    <name evidence="5" type="ORF">QSP1433_LOCUS1086</name>
</gene>
<dbReference type="PANTHER" id="PTHR13817:SF73">
    <property type="entry name" value="FIBRONECTIN TYPE-III DOMAIN-CONTAINING PROTEIN"/>
    <property type="match status" value="1"/>
</dbReference>
<feature type="compositionally biased region" description="Basic and acidic residues" evidence="2">
    <location>
        <begin position="1262"/>
        <end position="1273"/>
    </location>
</feature>
<dbReference type="InterPro" id="IPR036116">
    <property type="entry name" value="FN3_sf"/>
</dbReference>
<feature type="compositionally biased region" description="Low complexity" evidence="2">
    <location>
        <begin position="12"/>
        <end position="24"/>
    </location>
</feature>